<comment type="function">
    <text evidence="1 7">RNaseP catalyzes the removal of the 5'-leader sequence from pre-tRNA to produce the mature 5'-terminus. It can also cleave other RNA substrates such as 4.5S RNA. The protein component plays an auxiliary but essential role in vivo by binding to the 5'-leader sequence and broadening the substrate specificity of the ribozyme.</text>
</comment>
<dbReference type="InterPro" id="IPR020568">
    <property type="entry name" value="Ribosomal_Su5_D2-typ_SF"/>
</dbReference>
<comment type="catalytic activity">
    <reaction evidence="7">
        <text>Endonucleolytic cleavage of RNA, removing 5'-extranucleotides from tRNA precursor.</text>
        <dbReference type="EC" id="3.1.26.5"/>
    </reaction>
</comment>
<dbReference type="KEGG" id="vah:G7081_02225"/>
<dbReference type="FunFam" id="3.30.230.10:FF:000021">
    <property type="entry name" value="Ribonuclease P protein component"/>
    <property type="match status" value="1"/>
</dbReference>
<evidence type="ECO:0000313" key="9">
    <source>
        <dbReference type="EMBL" id="QIL45997.1"/>
    </source>
</evidence>
<dbReference type="InterPro" id="IPR000100">
    <property type="entry name" value="RNase_P"/>
</dbReference>
<dbReference type="GO" id="GO:0000049">
    <property type="term" value="F:tRNA binding"/>
    <property type="evidence" value="ECO:0007669"/>
    <property type="project" value="UniProtKB-UniRule"/>
</dbReference>
<dbReference type="Proteomes" id="UP000500890">
    <property type="component" value="Chromosome"/>
</dbReference>
<evidence type="ECO:0000256" key="8">
    <source>
        <dbReference type="NCBIfam" id="TIGR00188"/>
    </source>
</evidence>
<keyword evidence="6 7" id="KW-0694">RNA-binding</keyword>
<dbReference type="InterPro" id="IPR014721">
    <property type="entry name" value="Ribsml_uS5_D2-typ_fold_subgr"/>
</dbReference>
<evidence type="ECO:0000256" key="5">
    <source>
        <dbReference type="ARBA" id="ARBA00022801"/>
    </source>
</evidence>
<dbReference type="GO" id="GO:0004526">
    <property type="term" value="F:ribonuclease P activity"/>
    <property type="evidence" value="ECO:0007669"/>
    <property type="project" value="UniProtKB-UniRule"/>
</dbReference>
<name>A0A6G8ALX5_9ENTE</name>
<keyword evidence="4 7" id="KW-0255">Endonuclease</keyword>
<keyword evidence="3 7" id="KW-0540">Nuclease</keyword>
<dbReference type="Pfam" id="PF00825">
    <property type="entry name" value="Ribonuclease_P"/>
    <property type="match status" value="1"/>
</dbReference>
<organism evidence="9 10">
    <name type="scientific">Vagococcus coleopterorum</name>
    <dbReference type="NCBI Taxonomy" id="2714946"/>
    <lineage>
        <taxon>Bacteria</taxon>
        <taxon>Bacillati</taxon>
        <taxon>Bacillota</taxon>
        <taxon>Bacilli</taxon>
        <taxon>Lactobacillales</taxon>
        <taxon>Enterococcaceae</taxon>
        <taxon>Vagococcus</taxon>
    </lineage>
</organism>
<dbReference type="HAMAP" id="MF_00227">
    <property type="entry name" value="RNase_P"/>
    <property type="match status" value="1"/>
</dbReference>
<accession>A0A6G8ALX5</accession>
<evidence type="ECO:0000256" key="4">
    <source>
        <dbReference type="ARBA" id="ARBA00022759"/>
    </source>
</evidence>
<evidence type="ECO:0000256" key="7">
    <source>
        <dbReference type="HAMAP-Rule" id="MF_00227"/>
    </source>
</evidence>
<dbReference type="SUPFAM" id="SSF54211">
    <property type="entry name" value="Ribosomal protein S5 domain 2-like"/>
    <property type="match status" value="1"/>
</dbReference>
<dbReference type="Gene3D" id="3.30.230.10">
    <property type="match status" value="1"/>
</dbReference>
<keyword evidence="5 7" id="KW-0378">Hydrolase</keyword>
<comment type="similarity">
    <text evidence="7">Belongs to the RnpA family.</text>
</comment>
<dbReference type="AlphaFoldDB" id="A0A6G8ALX5"/>
<dbReference type="NCBIfam" id="TIGR00188">
    <property type="entry name" value="rnpA"/>
    <property type="match status" value="1"/>
</dbReference>
<dbReference type="EMBL" id="CP049886">
    <property type="protein sequence ID" value="QIL45997.1"/>
    <property type="molecule type" value="Genomic_DNA"/>
</dbReference>
<evidence type="ECO:0000313" key="10">
    <source>
        <dbReference type="Proteomes" id="UP000500890"/>
    </source>
</evidence>
<sequence length="114" mass="13535">MKKSYRIKKETEFQKIMQLKNTFANRNFVIYIEPFDQKHFRVGLSVGKKIGNAVTRNYIKRVIRNNLNQLDSQINQNYNVIIIARPNIVNLSFEEIKKNLLHVFKLANILKKVE</sequence>
<protein>
    <recommendedName>
        <fullName evidence="7 8">Ribonuclease P protein component</fullName>
        <shortName evidence="7">RNase P protein</shortName>
        <shortName evidence="7">RNaseP protein</shortName>
        <ecNumber evidence="7 8">3.1.26.5</ecNumber>
    </recommendedName>
    <alternativeName>
        <fullName evidence="7">Protein C5</fullName>
    </alternativeName>
</protein>
<dbReference type="GO" id="GO:0001682">
    <property type="term" value="P:tRNA 5'-leader removal"/>
    <property type="evidence" value="ECO:0007669"/>
    <property type="project" value="UniProtKB-UniRule"/>
</dbReference>
<keyword evidence="10" id="KW-1185">Reference proteome</keyword>
<dbReference type="RefSeq" id="WP_166007048.1">
    <property type="nucleotide sequence ID" value="NZ_CP049886.1"/>
</dbReference>
<evidence type="ECO:0000256" key="6">
    <source>
        <dbReference type="ARBA" id="ARBA00022884"/>
    </source>
</evidence>
<reference evidence="9 10" key="1">
    <citation type="submission" date="2020-03" db="EMBL/GenBank/DDBJ databases">
        <title>Vagococcus sp. nov., isolated from beetles.</title>
        <authorList>
            <person name="Hyun D.-W."/>
            <person name="Bae J.-W."/>
        </authorList>
    </citation>
    <scope>NUCLEOTIDE SEQUENCE [LARGE SCALE GENOMIC DNA]</scope>
    <source>
        <strain evidence="9 10">HDW17A</strain>
    </source>
</reference>
<comment type="subunit">
    <text evidence="7">Consists of a catalytic RNA component (M1 or rnpB) and a protein subunit.</text>
</comment>
<dbReference type="GO" id="GO:0042781">
    <property type="term" value="F:3'-tRNA processing endoribonuclease activity"/>
    <property type="evidence" value="ECO:0007669"/>
    <property type="project" value="TreeGrafter"/>
</dbReference>
<dbReference type="InterPro" id="IPR020539">
    <property type="entry name" value="RNase_P_CS"/>
</dbReference>
<evidence type="ECO:0000256" key="3">
    <source>
        <dbReference type="ARBA" id="ARBA00022722"/>
    </source>
</evidence>
<dbReference type="PANTHER" id="PTHR33992:SF1">
    <property type="entry name" value="RIBONUCLEASE P PROTEIN COMPONENT"/>
    <property type="match status" value="1"/>
</dbReference>
<dbReference type="GO" id="GO:0030677">
    <property type="term" value="C:ribonuclease P complex"/>
    <property type="evidence" value="ECO:0007669"/>
    <property type="project" value="TreeGrafter"/>
</dbReference>
<dbReference type="PROSITE" id="PS00648">
    <property type="entry name" value="RIBONUCLEASE_P"/>
    <property type="match status" value="1"/>
</dbReference>
<evidence type="ECO:0000256" key="1">
    <source>
        <dbReference type="ARBA" id="ARBA00002663"/>
    </source>
</evidence>
<dbReference type="EC" id="3.1.26.5" evidence="7 8"/>
<evidence type="ECO:0000256" key="2">
    <source>
        <dbReference type="ARBA" id="ARBA00022694"/>
    </source>
</evidence>
<dbReference type="PANTHER" id="PTHR33992">
    <property type="entry name" value="RIBONUCLEASE P PROTEIN COMPONENT"/>
    <property type="match status" value="1"/>
</dbReference>
<keyword evidence="2 7" id="KW-0819">tRNA processing</keyword>
<gene>
    <name evidence="7 9" type="primary">rnpA</name>
    <name evidence="9" type="ORF">G7081_02225</name>
</gene>
<proteinExistence type="inferred from homology"/>